<dbReference type="InterPro" id="IPR011831">
    <property type="entry name" value="ADP-Glc_PPase"/>
</dbReference>
<reference evidence="12" key="2">
    <citation type="submission" date="2020-09" db="EMBL/GenBank/DDBJ databases">
        <authorList>
            <person name="Sun Q."/>
            <person name="Zhou Y."/>
        </authorList>
    </citation>
    <scope>NUCLEOTIDE SEQUENCE</scope>
    <source>
        <strain evidence="12">CGMCC 1.12987</strain>
    </source>
</reference>
<comment type="catalytic activity">
    <reaction evidence="9">
        <text>alpha-D-glucose 1-phosphate + ATP + H(+) = ADP-alpha-D-glucose + diphosphate</text>
        <dbReference type="Rhea" id="RHEA:12120"/>
        <dbReference type="ChEBI" id="CHEBI:15378"/>
        <dbReference type="ChEBI" id="CHEBI:30616"/>
        <dbReference type="ChEBI" id="CHEBI:33019"/>
        <dbReference type="ChEBI" id="CHEBI:57498"/>
        <dbReference type="ChEBI" id="CHEBI:58601"/>
        <dbReference type="EC" id="2.7.7.27"/>
    </reaction>
</comment>
<dbReference type="EMBL" id="BMGR01000008">
    <property type="protein sequence ID" value="GGG09032.1"/>
    <property type="molecule type" value="Genomic_DNA"/>
</dbReference>
<evidence type="ECO:0000256" key="4">
    <source>
        <dbReference type="ARBA" id="ARBA00022695"/>
    </source>
</evidence>
<dbReference type="PANTHER" id="PTHR43523">
    <property type="entry name" value="GLUCOSE-1-PHOSPHATE ADENYLYLTRANSFERASE-RELATED"/>
    <property type="match status" value="1"/>
</dbReference>
<organism evidence="12 13">
    <name type="scientific">Paenibacillus abyssi</name>
    <dbReference type="NCBI Taxonomy" id="1340531"/>
    <lineage>
        <taxon>Bacteria</taxon>
        <taxon>Bacillati</taxon>
        <taxon>Bacillota</taxon>
        <taxon>Bacilli</taxon>
        <taxon>Bacillales</taxon>
        <taxon>Paenibacillaceae</taxon>
        <taxon>Paenibacillus</taxon>
    </lineage>
</organism>
<dbReference type="PROSITE" id="PS00808">
    <property type="entry name" value="ADP_GLC_PYROPHOSPH_1"/>
    <property type="match status" value="1"/>
</dbReference>
<feature type="domain" description="Nucleotidyl transferase" evidence="10">
    <location>
        <begin position="8"/>
        <end position="260"/>
    </location>
</feature>
<dbReference type="AlphaFoldDB" id="A0A917FWX1"/>
<comment type="pathway">
    <text evidence="9">Glycan biosynthesis; glycogen biosynthesis.</text>
</comment>
<dbReference type="InterPro" id="IPR029044">
    <property type="entry name" value="Nucleotide-diphossugar_trans"/>
</dbReference>
<feature type="binding site" evidence="9">
    <location>
        <position position="164"/>
    </location>
    <ligand>
        <name>alpha-D-glucose 1-phosphate</name>
        <dbReference type="ChEBI" id="CHEBI:58601"/>
    </ligand>
</feature>
<dbReference type="GO" id="GO:0008878">
    <property type="term" value="F:glucose-1-phosphate adenylyltransferase activity"/>
    <property type="evidence" value="ECO:0007669"/>
    <property type="project" value="UniProtKB-UniRule"/>
</dbReference>
<evidence type="ECO:0000256" key="1">
    <source>
        <dbReference type="ARBA" id="ARBA00010443"/>
    </source>
</evidence>
<dbReference type="HAMAP" id="MF_00624">
    <property type="entry name" value="GlgC"/>
    <property type="match status" value="1"/>
</dbReference>
<dbReference type="Gene3D" id="3.90.550.10">
    <property type="entry name" value="Spore Coat Polysaccharide Biosynthesis Protein SpsA, Chain A"/>
    <property type="match status" value="1"/>
</dbReference>
<dbReference type="EC" id="2.7.7.27" evidence="9"/>
<feature type="binding site" evidence="9">
    <location>
        <begin position="179"/>
        <end position="180"/>
    </location>
    <ligand>
        <name>alpha-D-glucose 1-phosphate</name>
        <dbReference type="ChEBI" id="CHEBI:58601"/>
    </ligand>
</feature>
<feature type="binding site" evidence="9">
    <location>
        <position position="190"/>
    </location>
    <ligand>
        <name>alpha-D-glucose 1-phosphate</name>
        <dbReference type="ChEBI" id="CHEBI:58601"/>
    </ligand>
</feature>
<dbReference type="NCBIfam" id="TIGR02091">
    <property type="entry name" value="glgC"/>
    <property type="match status" value="1"/>
</dbReference>
<dbReference type="Pfam" id="PF00483">
    <property type="entry name" value="NTP_transferase"/>
    <property type="match status" value="1"/>
</dbReference>
<keyword evidence="2 9" id="KW-0321">Glycogen metabolism</keyword>
<dbReference type="GO" id="GO:0005978">
    <property type="term" value="P:glycogen biosynthetic process"/>
    <property type="evidence" value="ECO:0007669"/>
    <property type="project" value="UniProtKB-UniRule"/>
</dbReference>
<dbReference type="NCBIfam" id="NF003670">
    <property type="entry name" value="PRK05293.1"/>
    <property type="match status" value="1"/>
</dbReference>
<feature type="binding site" evidence="9">
    <location>
        <position position="99"/>
    </location>
    <ligand>
        <name>alpha-D-glucose 1-phosphate</name>
        <dbReference type="ChEBI" id="CHEBI:58601"/>
    </ligand>
</feature>
<evidence type="ECO:0000313" key="13">
    <source>
        <dbReference type="Proteomes" id="UP000644756"/>
    </source>
</evidence>
<evidence type="ECO:0000313" key="12">
    <source>
        <dbReference type="EMBL" id="GGG09032.1"/>
    </source>
</evidence>
<dbReference type="GO" id="GO:0005524">
    <property type="term" value="F:ATP binding"/>
    <property type="evidence" value="ECO:0007669"/>
    <property type="project" value="UniProtKB-KW"/>
</dbReference>
<keyword evidence="4 9" id="KW-0548">Nucleotidyltransferase</keyword>
<evidence type="ECO:0000256" key="9">
    <source>
        <dbReference type="HAMAP-Rule" id="MF_00624"/>
    </source>
</evidence>
<dbReference type="InterPro" id="IPR005836">
    <property type="entry name" value="ADP_Glu_pyroP_CS"/>
</dbReference>
<evidence type="ECO:0000256" key="2">
    <source>
        <dbReference type="ARBA" id="ARBA00022600"/>
    </source>
</evidence>
<dbReference type="SUPFAM" id="SSF53448">
    <property type="entry name" value="Nucleotide-diphospho-sugar transferases"/>
    <property type="match status" value="1"/>
</dbReference>
<keyword evidence="8 9" id="KW-0119">Carbohydrate metabolism</keyword>
<keyword evidence="5 9" id="KW-0547">Nucleotide-binding</keyword>
<reference evidence="12" key="1">
    <citation type="journal article" date="2014" name="Int. J. Syst. Evol. Microbiol.">
        <title>Complete genome sequence of Corynebacterium casei LMG S-19264T (=DSM 44701T), isolated from a smear-ripened cheese.</title>
        <authorList>
            <consortium name="US DOE Joint Genome Institute (JGI-PGF)"/>
            <person name="Walter F."/>
            <person name="Albersmeier A."/>
            <person name="Kalinowski J."/>
            <person name="Ruckert C."/>
        </authorList>
    </citation>
    <scope>NUCLEOTIDE SEQUENCE</scope>
    <source>
        <strain evidence="12">CGMCC 1.12987</strain>
    </source>
</reference>
<evidence type="ECO:0000259" key="10">
    <source>
        <dbReference type="Pfam" id="PF00483"/>
    </source>
</evidence>
<comment type="subunit">
    <text evidence="9">Homotetramer.</text>
</comment>
<evidence type="ECO:0000256" key="8">
    <source>
        <dbReference type="ARBA" id="ARBA00023277"/>
    </source>
</evidence>
<comment type="function">
    <text evidence="9">Involved in the biosynthesis of ADP-glucose, a building block required for the elongation reactions to produce glycogen. Catalyzes the reaction between ATP and alpha-D-glucose 1-phosphate (G1P) to produce pyrophosphate and ADP-Glc.</text>
</comment>
<dbReference type="InterPro" id="IPR023049">
    <property type="entry name" value="GlgC_bac"/>
</dbReference>
<dbReference type="CDD" id="cd02508">
    <property type="entry name" value="ADP_Glucose_PP"/>
    <property type="match status" value="1"/>
</dbReference>
<proteinExistence type="inferred from homology"/>
<dbReference type="InterPro" id="IPR056818">
    <property type="entry name" value="GlmU/GlgC-like_hexapep"/>
</dbReference>
<dbReference type="Proteomes" id="UP000644756">
    <property type="component" value="Unassembled WGS sequence"/>
</dbReference>
<accession>A0A917FWX1</accession>
<name>A0A917FWX1_9BACL</name>
<dbReference type="SUPFAM" id="SSF51161">
    <property type="entry name" value="Trimeric LpxA-like enzymes"/>
    <property type="match status" value="1"/>
</dbReference>
<dbReference type="RefSeq" id="WP_308422737.1">
    <property type="nucleotide sequence ID" value="NZ_BMGR01000008.1"/>
</dbReference>
<comment type="caution">
    <text evidence="9">Lacks conserved residue(s) required for the propagation of feature annotation.</text>
</comment>
<evidence type="ECO:0000256" key="7">
    <source>
        <dbReference type="ARBA" id="ARBA00023056"/>
    </source>
</evidence>
<keyword evidence="3 9" id="KW-0808">Transferase</keyword>
<evidence type="ECO:0000256" key="6">
    <source>
        <dbReference type="ARBA" id="ARBA00022840"/>
    </source>
</evidence>
<dbReference type="Gene3D" id="2.160.10.10">
    <property type="entry name" value="Hexapeptide repeat proteins"/>
    <property type="match status" value="1"/>
</dbReference>
<gene>
    <name evidence="9 12" type="primary">glgC</name>
    <name evidence="12" type="ORF">GCM10010916_27290</name>
</gene>
<evidence type="ECO:0000259" key="11">
    <source>
        <dbReference type="Pfam" id="PF24894"/>
    </source>
</evidence>
<feature type="site" description="Could play a key role in the communication between the regulatory and the substrate sites" evidence="9">
    <location>
        <position position="60"/>
    </location>
</feature>
<dbReference type="InterPro" id="IPR005835">
    <property type="entry name" value="NTP_transferase_dom"/>
</dbReference>
<keyword evidence="7 9" id="KW-0320">Glycogen biosynthesis</keyword>
<dbReference type="InterPro" id="IPR011004">
    <property type="entry name" value="Trimer_LpxA-like_sf"/>
</dbReference>
<keyword evidence="13" id="KW-1185">Reference proteome</keyword>
<dbReference type="PANTHER" id="PTHR43523:SF2">
    <property type="entry name" value="GLUCOSE-1-PHOSPHATE ADENYLYLTRANSFERASE"/>
    <property type="match status" value="1"/>
</dbReference>
<feature type="domain" description="Glucose-1-phosphate adenylyltransferase/Bifunctional protein GlmU-like C-terminal hexapeptide" evidence="11">
    <location>
        <begin position="291"/>
        <end position="360"/>
    </location>
</feature>
<comment type="similarity">
    <text evidence="1 9">Belongs to the bacterial/plant glucose-1-phosphate adenylyltransferase family.</text>
</comment>
<protein>
    <recommendedName>
        <fullName evidence="9">Glucose-1-phosphate adenylyltransferase</fullName>
        <ecNumber evidence="9">2.7.7.27</ecNumber>
    </recommendedName>
    <alternativeName>
        <fullName evidence="9">ADP-glucose pyrophosphorylase</fullName>
        <shortName evidence="9">ADPGlc PPase</shortName>
    </alternativeName>
    <alternativeName>
        <fullName evidence="9">ADP-glucose synthase</fullName>
    </alternativeName>
</protein>
<evidence type="ECO:0000256" key="5">
    <source>
        <dbReference type="ARBA" id="ARBA00022741"/>
    </source>
</evidence>
<comment type="caution">
    <text evidence="12">The sequence shown here is derived from an EMBL/GenBank/DDBJ whole genome shotgun (WGS) entry which is preliminary data.</text>
</comment>
<dbReference type="CDD" id="cd04651">
    <property type="entry name" value="LbH_G1P_AT_C"/>
    <property type="match status" value="1"/>
</dbReference>
<sequence>MRPNECVAMVLAGGEGKRLAPLTSKVAKPAVPFGGSYRIVDFPLSNCKNSGIHSIGVLTQYMSESLETHIQDGKAWTDNEADSEKVTLLPSSELGTKGYCGTADAIYQNRDFIDRLNPEHVLILSGDHIYQMDYQAMLDFHKSRGAEATISVNRVPWKEASRFGIMNTDPEMRVIEFVEKPDKPVSNLASMGVYLFRWSFLKAYLEEDAKNSKSSHDFGKDIIPRILQTCSNIYACPFDGYWRDVGTVESLWEAHMDLLDGQISLERPEWPMYTSDNDTRFASYCSPFADISQSLMHHRCAVEGDLNRSVLFSNVQVGRGSEINESIIMPNVKIGRNVKITRAIIGEGTIIEDGAVIGGGQEITVIGADEIVFSSTSLADKPKQLLKGIYNKSMQIPVNS</sequence>
<evidence type="ECO:0000256" key="3">
    <source>
        <dbReference type="ARBA" id="ARBA00022679"/>
    </source>
</evidence>
<dbReference type="Pfam" id="PF24894">
    <property type="entry name" value="Hexapep_GlmU"/>
    <property type="match status" value="1"/>
</dbReference>
<keyword evidence="6 9" id="KW-0067">ATP-binding</keyword>